<keyword evidence="19" id="KW-1185">Reference proteome</keyword>
<accession>A0A410H5Z0</accession>
<evidence type="ECO:0000256" key="8">
    <source>
        <dbReference type="ARBA" id="ARBA00022840"/>
    </source>
</evidence>
<reference evidence="18 19" key="1">
    <citation type="journal article" date="2018" name="Environ. Microbiol.">
        <title>Genomes of ubiquitous marine and hypersaline Hydrogenovibrio, Thiomicrorhabdus and Thiomicrospira spp. encode a diversity of mechanisms to sustain chemolithoautotrophy in heterogeneous environments.</title>
        <authorList>
            <person name="Scott K.M."/>
            <person name="Williams J."/>
            <person name="Porter C.M.B."/>
            <person name="Russel S."/>
            <person name="Harmer T.L."/>
            <person name="Paul J.H."/>
            <person name="Antonen K.M."/>
            <person name="Bridges M.K."/>
            <person name="Camper G.J."/>
            <person name="Campla C.K."/>
            <person name="Casella L.G."/>
            <person name="Chase E."/>
            <person name="Conrad J.W."/>
            <person name="Cruz M.C."/>
            <person name="Dunlap D.S."/>
            <person name="Duran L."/>
            <person name="Fahsbender E.M."/>
            <person name="Goldsmith D.B."/>
            <person name="Keeley R.F."/>
            <person name="Kondoff M.R."/>
            <person name="Kussy B.I."/>
            <person name="Lane M.K."/>
            <person name="Lawler S."/>
            <person name="Leigh B.A."/>
            <person name="Lewis C."/>
            <person name="Lostal L.M."/>
            <person name="Marking D."/>
            <person name="Mancera P.A."/>
            <person name="McClenthan E.C."/>
            <person name="McIntyre E.A."/>
            <person name="Mine J.A."/>
            <person name="Modi S."/>
            <person name="Moore B.D."/>
            <person name="Morgan W.A."/>
            <person name="Nelson K.M."/>
            <person name="Nguyen K.N."/>
            <person name="Ogburn N."/>
            <person name="Parrino D.G."/>
            <person name="Pedapudi A.D."/>
            <person name="Pelham R.P."/>
            <person name="Preece A.M."/>
            <person name="Rampersad E.A."/>
            <person name="Richardson J.C."/>
            <person name="Rodgers C.M."/>
            <person name="Schaffer B.L."/>
            <person name="Sheridan N.E."/>
            <person name="Solone M.R."/>
            <person name="Staley Z.R."/>
            <person name="Tabuchi M."/>
            <person name="Waide R.J."/>
            <person name="Wanjugi P.W."/>
            <person name="Young S."/>
            <person name="Clum A."/>
            <person name="Daum C."/>
            <person name="Huntemann M."/>
            <person name="Ivanova N."/>
            <person name="Kyrpides N."/>
            <person name="Mikhailova N."/>
            <person name="Palaniappan K."/>
            <person name="Pillay M."/>
            <person name="Reddy T.B.K."/>
            <person name="Shapiro N."/>
            <person name="Stamatis D."/>
            <person name="Varghese N."/>
            <person name="Woyke T."/>
            <person name="Boden R."/>
            <person name="Freyermuth S.K."/>
            <person name="Kerfeld C.A."/>
        </authorList>
    </citation>
    <scope>NUCLEOTIDE SEQUENCE [LARGE SCALE GENOMIC DNA]</scope>
    <source>
        <strain evidence="18 19">JR-2</strain>
    </source>
</reference>
<dbReference type="Proteomes" id="UP000285478">
    <property type="component" value="Chromosome"/>
</dbReference>
<evidence type="ECO:0000259" key="17">
    <source>
        <dbReference type="PROSITE" id="PS50110"/>
    </source>
</evidence>
<dbReference type="KEGG" id="htr:EPV75_12000"/>
<keyword evidence="8" id="KW-0067">ATP-binding</keyword>
<dbReference type="CDD" id="cd00082">
    <property type="entry name" value="HisKA"/>
    <property type="match status" value="1"/>
</dbReference>
<evidence type="ECO:0000256" key="11">
    <source>
        <dbReference type="ARBA" id="ARBA00023306"/>
    </source>
</evidence>
<dbReference type="PROSITE" id="PS50109">
    <property type="entry name" value="HIS_KIN"/>
    <property type="match status" value="1"/>
</dbReference>
<sequence>MISSVFRKLSRFLRLLTWLLFCWTGGAQALDLTPQETRWIQQHPEITLGADYQWPPYEFNDERGRHTGISADILQLIEQKTGLVIHVRSGVWAEILKDAKQGKLDGLACAVKTPERQEYFSFTTPYTQMPLAVFVRNDSALKRLGSLDDLKGLTGQSIAINQDSYLHEWLKTHYPGFQFRPQHSNLEALEAVSFGQADVYIGNLAVATYLIKHHYLTNLDILAKADDYQTETAIAIDKDQPLLFSIIQKALNDIQPSEKNAVLNRWFMASRSDQLHLTDAEVAWIQAHPVVKVAGEPDWAPFDFVNLNGDYQGIANDYLALISQKTGLQFDIETGIWQSNLDQIRRGEVDLLPAAFVNDRRRQYALFSAPYFKTLTYFFVRQDVDVKRLEDLNDPTLAIPKGYAQVDYLKKHYPHIQLLETDTLSQAIDAVIEDKAQLLYDNYSVLSYTLTQFGIRNIKPFRSSRQATQSLHFMIRQDAPELQSIINKALAAFTPAEKQQIDDKWLNVLPTPQSVPITPDQQAWLNAHPIVSFGGSPDWRPFEAFTTKGRYVGIVADFLRALEQKMPIEFQPHSTRTWQETLNLARKGTLDVISGDIDDPVLAEHYHPITPYLKSPIVIVMKDRNEFVNGLPELRDRKIAFVKGFGYSHAITRAYPAYHFQPVDSAQDALEGVAIGRYDAALMSLPKASYLIKQNNLHTLSIVGKTDLFMQMTLFVSKDKPELHQLLSLAMDSLTQEQKQAILDRWTKIEFAPQFDYILLIQIAGIFLAVVLMFLYWNRKLAREIEHRKAAEAQLRHNELLLQEAKEQAEAANRAKSEFLANMSHEIRTPMNAIIGFTELLNEQVSEPRLKNFIRTIQSAGNTLLMLINDILDLSKIEAGKMTLQKQATNPHDLFKDIGQIFTINMQKKGLDFLVDIDPSLPDALLLDAVRLRQILFNLLGNAVKFTDTGHIKLSVKSMNVLEHLSKLDILIEVSDTGIGIPPEQQTRIFNVFEQQDGQSTHKFGGTGLGLSITQRLVDMMGGHINLESEPGKGSTFGILLPSVDIASIRHHSDDHHEHDTRHGRIRFQPASVLVVDDIEDNRELIKHNFDDTDIQTTEAENGQVALERCQAQNFDLILMDIRMPVMDGYEAAQAIKKQYPALPIVALTASVMEDTEEKAKRTHFDDYLRKPVLKSDLFRTLSHFLPHDYEPLESDDTPSLRPIVNDIIRQDPTSFLQALESLQPKYQKALKTNSIADIKQFADQCAELGHQYQCVQFDEMATFLLEALDSFDIPSIQAGLQRFPSIETALRKALNDTSG</sequence>
<dbReference type="InterPro" id="IPR036890">
    <property type="entry name" value="HATPase_C_sf"/>
</dbReference>
<keyword evidence="6" id="KW-0547">Nucleotide-binding</keyword>
<dbReference type="FunFam" id="3.30.565.10:FF:000010">
    <property type="entry name" value="Sensor histidine kinase RcsC"/>
    <property type="match status" value="1"/>
</dbReference>
<evidence type="ECO:0000256" key="9">
    <source>
        <dbReference type="ARBA" id="ARBA00023012"/>
    </source>
</evidence>
<dbReference type="InterPro" id="IPR005467">
    <property type="entry name" value="His_kinase_dom"/>
</dbReference>
<keyword evidence="9" id="KW-0902">Two-component regulatory system</keyword>
<dbReference type="Gene3D" id="3.30.565.10">
    <property type="entry name" value="Histidine kinase-like ATPase, C-terminal domain"/>
    <property type="match status" value="1"/>
</dbReference>
<dbReference type="Pfam" id="PF00497">
    <property type="entry name" value="SBP_bac_3"/>
    <property type="match status" value="3"/>
</dbReference>
<evidence type="ECO:0000256" key="3">
    <source>
        <dbReference type="ARBA" id="ARBA00012438"/>
    </source>
</evidence>
<comment type="subcellular location">
    <subcellularLocation>
        <location evidence="2">Membrane</location>
    </subcellularLocation>
</comment>
<evidence type="ECO:0000256" key="12">
    <source>
        <dbReference type="PROSITE-ProRule" id="PRU00169"/>
    </source>
</evidence>
<dbReference type="EC" id="2.7.13.3" evidence="3"/>
<feature type="domain" description="Response regulatory" evidence="17">
    <location>
        <begin position="1072"/>
        <end position="1186"/>
    </location>
</feature>
<dbReference type="SMART" id="SM00062">
    <property type="entry name" value="PBPb"/>
    <property type="match status" value="3"/>
</dbReference>
<dbReference type="InterPro" id="IPR011006">
    <property type="entry name" value="CheY-like_superfamily"/>
</dbReference>
<evidence type="ECO:0000259" key="16">
    <source>
        <dbReference type="PROSITE" id="PS50109"/>
    </source>
</evidence>
<keyword evidence="5" id="KW-0808">Transferase</keyword>
<dbReference type="PROSITE" id="PS50110">
    <property type="entry name" value="RESPONSE_REGULATORY"/>
    <property type="match status" value="1"/>
</dbReference>
<dbReference type="SMART" id="SM00448">
    <property type="entry name" value="REC"/>
    <property type="match status" value="1"/>
</dbReference>
<gene>
    <name evidence="18" type="ORF">EPV75_12000</name>
</gene>
<dbReference type="CDD" id="cd16922">
    <property type="entry name" value="HATPase_EvgS-ArcB-TorS-like"/>
    <property type="match status" value="1"/>
</dbReference>
<evidence type="ECO:0000256" key="6">
    <source>
        <dbReference type="ARBA" id="ARBA00022741"/>
    </source>
</evidence>
<dbReference type="Gene3D" id="3.40.50.2300">
    <property type="match status" value="1"/>
</dbReference>
<evidence type="ECO:0000256" key="2">
    <source>
        <dbReference type="ARBA" id="ARBA00004370"/>
    </source>
</evidence>
<keyword evidence="14" id="KW-0812">Transmembrane</keyword>
<feature type="chain" id="PRO_5019466878" description="histidine kinase" evidence="15">
    <location>
        <begin position="30"/>
        <end position="1300"/>
    </location>
</feature>
<dbReference type="EMBL" id="CP035033">
    <property type="protein sequence ID" value="QAB16329.1"/>
    <property type="molecule type" value="Genomic_DNA"/>
</dbReference>
<comment type="catalytic activity">
    <reaction evidence="1">
        <text>ATP + protein L-histidine = ADP + protein N-phospho-L-histidine.</text>
        <dbReference type="EC" id="2.7.13.3"/>
    </reaction>
</comment>
<evidence type="ECO:0000256" key="1">
    <source>
        <dbReference type="ARBA" id="ARBA00000085"/>
    </source>
</evidence>
<evidence type="ECO:0000256" key="7">
    <source>
        <dbReference type="ARBA" id="ARBA00022777"/>
    </source>
</evidence>
<keyword evidence="4 12" id="KW-0597">Phosphoprotein</keyword>
<keyword evidence="11" id="KW-0131">Cell cycle</keyword>
<evidence type="ECO:0000256" key="14">
    <source>
        <dbReference type="SAM" id="Phobius"/>
    </source>
</evidence>
<dbReference type="InterPro" id="IPR001638">
    <property type="entry name" value="Solute-binding_3/MltF_N"/>
</dbReference>
<feature type="domain" description="Histidine kinase" evidence="16">
    <location>
        <begin position="822"/>
        <end position="1045"/>
    </location>
</feature>
<dbReference type="Pfam" id="PF02518">
    <property type="entry name" value="HATPase_c"/>
    <property type="match status" value="1"/>
</dbReference>
<feature type="modified residue" description="4-aspartylphosphate" evidence="12">
    <location>
        <position position="1121"/>
    </location>
</feature>
<dbReference type="SUPFAM" id="SSF52172">
    <property type="entry name" value="CheY-like"/>
    <property type="match status" value="1"/>
</dbReference>
<dbReference type="InterPro" id="IPR001789">
    <property type="entry name" value="Sig_transdc_resp-reg_receiver"/>
</dbReference>
<dbReference type="InterPro" id="IPR036097">
    <property type="entry name" value="HisK_dim/P_sf"/>
</dbReference>
<protein>
    <recommendedName>
        <fullName evidence="3">histidine kinase</fullName>
        <ecNumber evidence="3">2.7.13.3</ecNumber>
    </recommendedName>
</protein>
<keyword evidence="15" id="KW-0732">Signal</keyword>
<dbReference type="Gene3D" id="1.10.287.130">
    <property type="match status" value="1"/>
</dbReference>
<organism evidence="18 19">
    <name type="scientific">Hydrogenovibrio thermophilus</name>
    <dbReference type="NCBI Taxonomy" id="265883"/>
    <lineage>
        <taxon>Bacteria</taxon>
        <taxon>Pseudomonadati</taxon>
        <taxon>Pseudomonadota</taxon>
        <taxon>Gammaproteobacteria</taxon>
        <taxon>Thiotrichales</taxon>
        <taxon>Piscirickettsiaceae</taxon>
        <taxon>Hydrogenovibrio</taxon>
    </lineage>
</organism>
<dbReference type="SUPFAM" id="SSF47384">
    <property type="entry name" value="Homodimeric domain of signal transducing histidine kinase"/>
    <property type="match status" value="1"/>
</dbReference>
<keyword evidence="13" id="KW-0175">Coiled coil</keyword>
<proteinExistence type="predicted"/>
<dbReference type="RefSeq" id="WP_128385548.1">
    <property type="nucleotide sequence ID" value="NZ_CP035033.1"/>
</dbReference>
<keyword evidence="7" id="KW-0418">Kinase</keyword>
<keyword evidence="14" id="KW-1133">Transmembrane helix</keyword>
<dbReference type="SMART" id="SM00387">
    <property type="entry name" value="HATPase_c"/>
    <property type="match status" value="1"/>
</dbReference>
<evidence type="ECO:0000256" key="5">
    <source>
        <dbReference type="ARBA" id="ARBA00022679"/>
    </source>
</evidence>
<dbReference type="CDD" id="cd01007">
    <property type="entry name" value="PBP2_BvgS_HisK_like"/>
    <property type="match status" value="3"/>
</dbReference>
<dbReference type="PRINTS" id="PR00344">
    <property type="entry name" value="BCTRLSENSOR"/>
</dbReference>
<evidence type="ECO:0000256" key="13">
    <source>
        <dbReference type="SAM" id="Coils"/>
    </source>
</evidence>
<evidence type="ECO:0000256" key="10">
    <source>
        <dbReference type="ARBA" id="ARBA00023136"/>
    </source>
</evidence>
<dbReference type="InterPro" id="IPR003594">
    <property type="entry name" value="HATPase_dom"/>
</dbReference>
<dbReference type="Pfam" id="PF00072">
    <property type="entry name" value="Response_reg"/>
    <property type="match status" value="1"/>
</dbReference>
<feature type="coiled-coil region" evidence="13">
    <location>
        <begin position="788"/>
        <end position="822"/>
    </location>
</feature>
<keyword evidence="10 14" id="KW-0472">Membrane</keyword>
<dbReference type="GO" id="GO:0009927">
    <property type="term" value="F:histidine phosphotransfer kinase activity"/>
    <property type="evidence" value="ECO:0007669"/>
    <property type="project" value="TreeGrafter"/>
</dbReference>
<name>A0A410H5Z0_9GAMM</name>
<dbReference type="PANTHER" id="PTHR43047:SF72">
    <property type="entry name" value="OSMOSENSING HISTIDINE PROTEIN KINASE SLN1"/>
    <property type="match status" value="1"/>
</dbReference>
<dbReference type="GO" id="GO:0005524">
    <property type="term" value="F:ATP binding"/>
    <property type="evidence" value="ECO:0007669"/>
    <property type="project" value="UniProtKB-KW"/>
</dbReference>
<evidence type="ECO:0000313" key="18">
    <source>
        <dbReference type="EMBL" id="QAB16329.1"/>
    </source>
</evidence>
<dbReference type="SMART" id="SM00388">
    <property type="entry name" value="HisKA"/>
    <property type="match status" value="1"/>
</dbReference>
<evidence type="ECO:0000256" key="4">
    <source>
        <dbReference type="ARBA" id="ARBA00022553"/>
    </source>
</evidence>
<dbReference type="GO" id="GO:0000155">
    <property type="term" value="F:phosphorelay sensor kinase activity"/>
    <property type="evidence" value="ECO:0007669"/>
    <property type="project" value="InterPro"/>
</dbReference>
<dbReference type="Gene3D" id="3.40.190.10">
    <property type="entry name" value="Periplasmic binding protein-like II"/>
    <property type="match status" value="6"/>
</dbReference>
<dbReference type="CDD" id="cd17546">
    <property type="entry name" value="REC_hyHK_CKI1_RcsC-like"/>
    <property type="match status" value="1"/>
</dbReference>
<dbReference type="SUPFAM" id="SSF55874">
    <property type="entry name" value="ATPase domain of HSP90 chaperone/DNA topoisomerase II/histidine kinase"/>
    <property type="match status" value="1"/>
</dbReference>
<dbReference type="InterPro" id="IPR004358">
    <property type="entry name" value="Sig_transdc_His_kin-like_C"/>
</dbReference>
<evidence type="ECO:0000313" key="19">
    <source>
        <dbReference type="Proteomes" id="UP000285478"/>
    </source>
</evidence>
<dbReference type="SUPFAM" id="SSF53850">
    <property type="entry name" value="Periplasmic binding protein-like II"/>
    <property type="match status" value="3"/>
</dbReference>
<dbReference type="PANTHER" id="PTHR43047">
    <property type="entry name" value="TWO-COMPONENT HISTIDINE PROTEIN KINASE"/>
    <property type="match status" value="1"/>
</dbReference>
<dbReference type="FunFam" id="1.10.287.130:FF:000038">
    <property type="entry name" value="Sensory transduction histidine kinase"/>
    <property type="match status" value="1"/>
</dbReference>
<dbReference type="Pfam" id="PF00512">
    <property type="entry name" value="HisKA"/>
    <property type="match status" value="1"/>
</dbReference>
<dbReference type="GO" id="GO:0005886">
    <property type="term" value="C:plasma membrane"/>
    <property type="evidence" value="ECO:0007669"/>
    <property type="project" value="TreeGrafter"/>
</dbReference>
<feature type="transmembrane region" description="Helical" evidence="14">
    <location>
        <begin position="757"/>
        <end position="777"/>
    </location>
</feature>
<dbReference type="InterPro" id="IPR003661">
    <property type="entry name" value="HisK_dim/P_dom"/>
</dbReference>
<evidence type="ECO:0000256" key="15">
    <source>
        <dbReference type="SAM" id="SignalP"/>
    </source>
</evidence>
<feature type="signal peptide" evidence="15">
    <location>
        <begin position="1"/>
        <end position="29"/>
    </location>
</feature>